<dbReference type="KEGG" id="bsol:FSW04_22025"/>
<dbReference type="GO" id="GO:0016020">
    <property type="term" value="C:membrane"/>
    <property type="evidence" value="ECO:0007669"/>
    <property type="project" value="InterPro"/>
</dbReference>
<keyword evidence="2" id="KW-0472">Membrane</keyword>
<dbReference type="PANTHER" id="PTHR35335:SF1">
    <property type="entry name" value="UPF0716 PROTEIN FXSA"/>
    <property type="match status" value="1"/>
</dbReference>
<evidence type="ECO:0000313" key="4">
    <source>
        <dbReference type="Proteomes" id="UP000321805"/>
    </source>
</evidence>
<feature type="region of interest" description="Disordered" evidence="1">
    <location>
        <begin position="130"/>
        <end position="158"/>
    </location>
</feature>
<dbReference type="EMBL" id="CP042430">
    <property type="protein sequence ID" value="QEC49980.1"/>
    <property type="molecule type" value="Genomic_DNA"/>
</dbReference>
<gene>
    <name evidence="3" type="ORF">FSW04_22025</name>
</gene>
<dbReference type="AlphaFoldDB" id="A0A5B8UAA1"/>
<dbReference type="InterPro" id="IPR007313">
    <property type="entry name" value="FxsA"/>
</dbReference>
<name>A0A5B8UAA1_9ACTN</name>
<evidence type="ECO:0000313" key="3">
    <source>
        <dbReference type="EMBL" id="QEC49980.1"/>
    </source>
</evidence>
<dbReference type="OrthoDB" id="9792788at2"/>
<keyword evidence="4" id="KW-1185">Reference proteome</keyword>
<dbReference type="Proteomes" id="UP000321805">
    <property type="component" value="Chromosome"/>
</dbReference>
<accession>A0A5B8UAA1</accession>
<protein>
    <submittedName>
        <fullName evidence="3">FxsA family protein</fullName>
    </submittedName>
</protein>
<evidence type="ECO:0000256" key="2">
    <source>
        <dbReference type="SAM" id="Phobius"/>
    </source>
</evidence>
<dbReference type="Pfam" id="PF04186">
    <property type="entry name" value="FxsA"/>
    <property type="match status" value="1"/>
</dbReference>
<feature type="transmembrane region" description="Helical" evidence="2">
    <location>
        <begin position="77"/>
        <end position="102"/>
    </location>
</feature>
<keyword evidence="2" id="KW-0812">Transmembrane</keyword>
<keyword evidence="2" id="KW-1133">Transmembrane helix</keyword>
<reference evidence="3 4" key="1">
    <citation type="journal article" date="2018" name="J. Microbiol.">
        <title>Baekduia soli gen. nov., sp. nov., a novel bacterium isolated from the soil of Baekdu Mountain and proposal of a novel family name, Baekduiaceae fam. nov.</title>
        <authorList>
            <person name="An D.S."/>
            <person name="Siddiqi M.Z."/>
            <person name="Kim K.H."/>
            <person name="Yu H.S."/>
            <person name="Im W.T."/>
        </authorList>
    </citation>
    <scope>NUCLEOTIDE SEQUENCE [LARGE SCALE GENOMIC DNA]</scope>
    <source>
        <strain evidence="3 4">BR7-21</strain>
    </source>
</reference>
<dbReference type="RefSeq" id="WP_146922345.1">
    <property type="nucleotide sequence ID" value="NZ_CP042430.1"/>
</dbReference>
<evidence type="ECO:0000256" key="1">
    <source>
        <dbReference type="SAM" id="MobiDB-lite"/>
    </source>
</evidence>
<organism evidence="3 4">
    <name type="scientific">Baekduia soli</name>
    <dbReference type="NCBI Taxonomy" id="496014"/>
    <lineage>
        <taxon>Bacteria</taxon>
        <taxon>Bacillati</taxon>
        <taxon>Actinomycetota</taxon>
        <taxon>Thermoleophilia</taxon>
        <taxon>Solirubrobacterales</taxon>
        <taxon>Baekduiaceae</taxon>
        <taxon>Baekduia</taxon>
    </lineage>
</organism>
<sequence>MPLLVLLALFVVVPILEIYVIIQVGQAIGALWTIALLIGDSLVGSILMKSQGRAAWQRFRAALAEGRMPAREVLDGVLIIFGGAFLVTPGFCSDVVGALLLLPPTRTVLRRVLVRRFSFAMLADLPNPRMPGGRGRRPGGQGFDVDGTATEIDPRRLP</sequence>
<proteinExistence type="predicted"/>
<dbReference type="PANTHER" id="PTHR35335">
    <property type="entry name" value="UPF0716 PROTEIN FXSA"/>
    <property type="match status" value="1"/>
</dbReference>
<feature type="transmembrane region" description="Helical" evidence="2">
    <location>
        <begin position="28"/>
        <end position="48"/>
    </location>
</feature>
<dbReference type="NCBIfam" id="NF008528">
    <property type="entry name" value="PRK11463.1-2"/>
    <property type="match status" value="1"/>
</dbReference>